<dbReference type="AlphaFoldDB" id="A0A7J0GDI4"/>
<protein>
    <submittedName>
        <fullName evidence="3">Uncharacterized protein</fullName>
    </submittedName>
</protein>
<evidence type="ECO:0000313" key="4">
    <source>
        <dbReference type="Proteomes" id="UP000585474"/>
    </source>
</evidence>
<proteinExistence type="predicted"/>
<name>A0A7J0GDI4_9ERIC</name>
<sequence length="210" mass="22400">MLAQALEVVDHVSTLSTSGACPSSFVMSNNEEEVEDGEEVNQGEVPAPIVAVAPTPTIISPVLVVSSDSKAIDDLDFPSILPAISLQRVMANSYRLKKYSFEANKVIKRANALVSDLKKAMEKLVAKEEDRKANNNVAAKSKLEANVVQEELHKALQDLTELQKMAACSVYKGCLIVATAGLSAKEGNDNAAEVGGTNVSNELREEVSGE</sequence>
<feature type="region of interest" description="Disordered" evidence="2">
    <location>
        <begin position="187"/>
        <end position="210"/>
    </location>
</feature>
<organism evidence="3 4">
    <name type="scientific">Actinidia rufa</name>
    <dbReference type="NCBI Taxonomy" id="165716"/>
    <lineage>
        <taxon>Eukaryota</taxon>
        <taxon>Viridiplantae</taxon>
        <taxon>Streptophyta</taxon>
        <taxon>Embryophyta</taxon>
        <taxon>Tracheophyta</taxon>
        <taxon>Spermatophyta</taxon>
        <taxon>Magnoliopsida</taxon>
        <taxon>eudicotyledons</taxon>
        <taxon>Gunneridae</taxon>
        <taxon>Pentapetalae</taxon>
        <taxon>asterids</taxon>
        <taxon>Ericales</taxon>
        <taxon>Actinidiaceae</taxon>
        <taxon>Actinidia</taxon>
    </lineage>
</organism>
<comment type="caution">
    <text evidence="3">The sequence shown here is derived from an EMBL/GenBank/DDBJ whole genome shotgun (WGS) entry which is preliminary data.</text>
</comment>
<evidence type="ECO:0000256" key="2">
    <source>
        <dbReference type="SAM" id="MobiDB-lite"/>
    </source>
</evidence>
<keyword evidence="1" id="KW-0175">Coiled coil</keyword>
<evidence type="ECO:0000313" key="3">
    <source>
        <dbReference type="EMBL" id="GFZ08834.1"/>
    </source>
</evidence>
<evidence type="ECO:0000256" key="1">
    <source>
        <dbReference type="SAM" id="Coils"/>
    </source>
</evidence>
<keyword evidence="4" id="KW-1185">Reference proteome</keyword>
<feature type="coiled-coil region" evidence="1">
    <location>
        <begin position="107"/>
        <end position="165"/>
    </location>
</feature>
<reference evidence="3 4" key="1">
    <citation type="submission" date="2019-07" db="EMBL/GenBank/DDBJ databases">
        <title>De Novo Assembly of kiwifruit Actinidia rufa.</title>
        <authorList>
            <person name="Sugita-Konishi S."/>
            <person name="Sato K."/>
            <person name="Mori E."/>
            <person name="Abe Y."/>
            <person name="Kisaki G."/>
            <person name="Hamano K."/>
            <person name="Suezawa K."/>
            <person name="Otani M."/>
            <person name="Fukuda T."/>
            <person name="Manabe T."/>
            <person name="Gomi K."/>
            <person name="Tabuchi M."/>
            <person name="Akimitsu K."/>
            <person name="Kataoka I."/>
        </authorList>
    </citation>
    <scope>NUCLEOTIDE SEQUENCE [LARGE SCALE GENOMIC DNA]</scope>
    <source>
        <strain evidence="4">cv. Fuchu</strain>
    </source>
</reference>
<gene>
    <name evidence="3" type="ORF">Acr_20g0006420</name>
</gene>
<dbReference type="EMBL" id="BJWL01000020">
    <property type="protein sequence ID" value="GFZ08834.1"/>
    <property type="molecule type" value="Genomic_DNA"/>
</dbReference>
<dbReference type="Proteomes" id="UP000585474">
    <property type="component" value="Unassembled WGS sequence"/>
</dbReference>
<accession>A0A7J0GDI4</accession>